<proteinExistence type="predicted"/>
<dbReference type="EMBL" id="CATOUU010000997">
    <property type="protein sequence ID" value="CAI9965972.1"/>
    <property type="molecule type" value="Genomic_DNA"/>
</dbReference>
<evidence type="ECO:0000313" key="2">
    <source>
        <dbReference type="EMBL" id="CAL6064692.1"/>
    </source>
</evidence>
<keyword evidence="3" id="KW-1185">Reference proteome</keyword>
<reference evidence="1" key="1">
    <citation type="submission" date="2023-06" db="EMBL/GenBank/DDBJ databases">
        <authorList>
            <person name="Kurt Z."/>
        </authorList>
    </citation>
    <scope>NUCLEOTIDE SEQUENCE</scope>
</reference>
<dbReference type="AlphaFoldDB" id="A0AA86R4N7"/>
<evidence type="ECO:0000313" key="3">
    <source>
        <dbReference type="Proteomes" id="UP001642409"/>
    </source>
</evidence>
<accession>A0AA86R4N7</accession>
<dbReference type="EMBL" id="CAXDID020000251">
    <property type="protein sequence ID" value="CAL6064692.1"/>
    <property type="molecule type" value="Genomic_DNA"/>
</dbReference>
<evidence type="ECO:0000313" key="1">
    <source>
        <dbReference type="EMBL" id="CAI9965972.1"/>
    </source>
</evidence>
<organism evidence="1">
    <name type="scientific">Hexamita inflata</name>
    <dbReference type="NCBI Taxonomy" id="28002"/>
    <lineage>
        <taxon>Eukaryota</taxon>
        <taxon>Metamonada</taxon>
        <taxon>Diplomonadida</taxon>
        <taxon>Hexamitidae</taxon>
        <taxon>Hexamitinae</taxon>
        <taxon>Hexamita</taxon>
    </lineage>
</organism>
<dbReference type="Proteomes" id="UP001642409">
    <property type="component" value="Unassembled WGS sequence"/>
</dbReference>
<protein>
    <submittedName>
        <fullName evidence="2">Hypothetical_protein</fullName>
    </submittedName>
</protein>
<sequence>MIQCNNIEAVEALIQFLYNSRNKIQCSQIIDIDVDTVTNQVNIKNTVQNRIVQMYNKNMNEICIYDYLAQNQQFFTNQTGTQISFTDDTFQMFVDNYLTSLDAAILSKISDNIQVCINQKPISLEAIKLLERQIKPSRIAKQQYQTKMCTEKLINIIKSDFIMASSKLSTIQQLDIIFQQYVAGGQLQFLFSIIQICFNTIRYHNNRIISCSFKTNIFTRLQ</sequence>
<comment type="caution">
    <text evidence="1">The sequence shown here is derived from an EMBL/GenBank/DDBJ whole genome shotgun (WGS) entry which is preliminary data.</text>
</comment>
<gene>
    <name evidence="2" type="ORF">HINF_LOCUS51479</name>
    <name evidence="1" type="ORF">HINF_LOCUS53617</name>
</gene>
<name>A0AA86R4N7_9EUKA</name>
<reference evidence="2 3" key="2">
    <citation type="submission" date="2024-07" db="EMBL/GenBank/DDBJ databases">
        <authorList>
            <person name="Akdeniz Z."/>
        </authorList>
    </citation>
    <scope>NUCLEOTIDE SEQUENCE [LARGE SCALE GENOMIC DNA]</scope>
</reference>